<dbReference type="Proteomes" id="UP000013243">
    <property type="component" value="Plasmid unnamed1"/>
</dbReference>
<dbReference type="OrthoDB" id="7357874at2"/>
<evidence type="ECO:0000313" key="2">
    <source>
        <dbReference type="Proteomes" id="UP000013243"/>
    </source>
</evidence>
<accession>A0A1B1A6K0</accession>
<dbReference type="EMBL" id="CP015231">
    <property type="protein sequence ID" value="ANP42192.1"/>
    <property type="molecule type" value="Genomic_DNA"/>
</dbReference>
<geneLocation type="plasmid" evidence="1 2">
    <name>unnamed1</name>
</geneLocation>
<dbReference type="RefSeq" id="WP_005613740.1">
    <property type="nucleotide sequence ID" value="NZ_CP015231.1"/>
</dbReference>
<protein>
    <submittedName>
        <fullName evidence="1">Uncharacterized protein</fullName>
    </submittedName>
</protein>
<dbReference type="Pfam" id="PF13289">
    <property type="entry name" value="SIR2_2"/>
    <property type="match status" value="1"/>
</dbReference>
<name>A0A1B1A6K0_9RHOB</name>
<reference evidence="1 2" key="1">
    <citation type="journal article" date="2016" name="ISME J.">
        <title>Global occurrence and heterogeneity of the Roseobacter-clade species Ruegeria mobilis.</title>
        <authorList>
            <person name="Sonnenschein E."/>
            <person name="Gram L."/>
        </authorList>
    </citation>
    <scope>NUCLEOTIDE SEQUENCE [LARGE SCALE GENOMIC DNA]</scope>
    <source>
        <strain evidence="1 2">F1926</strain>
        <plasmid evidence="1 2">unnamed1</plasmid>
    </source>
</reference>
<evidence type="ECO:0000313" key="1">
    <source>
        <dbReference type="EMBL" id="ANP42192.1"/>
    </source>
</evidence>
<dbReference type="GeneID" id="28251277"/>
<organism evidence="1 2">
    <name type="scientific">Tritonibacter mobilis F1926</name>
    <dbReference type="NCBI Taxonomy" id="1265309"/>
    <lineage>
        <taxon>Bacteria</taxon>
        <taxon>Pseudomonadati</taxon>
        <taxon>Pseudomonadota</taxon>
        <taxon>Alphaproteobacteria</taxon>
        <taxon>Rhodobacterales</taxon>
        <taxon>Paracoccaceae</taxon>
        <taxon>Tritonibacter</taxon>
    </lineage>
</organism>
<dbReference type="KEGG" id="rmb:K529_015540"/>
<gene>
    <name evidence="1" type="ORF">K529_015540</name>
</gene>
<keyword evidence="1" id="KW-0614">Plasmid</keyword>
<sequence length="452" mass="51539">MDYEEYKEHLRADIAAQIEKLCCQPVLFVGAGLSRRYFNAPSWTELLQQLANECPLIDKSYAYYAQSCESPPQIGSIFAEKYREWAWGTGENNFPKELFDADAPADSFLKHAISSIIKEKTPDHLSDIDENWFKEISALQQIKPHAVLTTNYDTFLEKTFPNHTVIVGQSALKGMPFTVGEIFKIHGCVDEISEVIITQEDYDKFHKKKKFIAARLLSLFNEHPMLIVGYGASDPNVRAILSDIDEALALPGSLIDNIYFIEYDPEAEKKTSYASEKLIQIEENRSVRVKLIVTSDFEWVFDAFKSPDALSSIPANLMRAILARSYELSRTDTPKTKLEVDFQFLEGKLENQEEFAKLLGITTIHDASKTALHFPYSITELGQLLGGNSWHKADQLMKIVLRDTGFDMKASDTKFQQSNKVNKTVFHKYSEHALELLKKVETHQKCDPQWLD</sequence>
<proteinExistence type="predicted"/>
<dbReference type="AlphaFoldDB" id="A0A1B1A6K0"/>